<evidence type="ECO:0000313" key="3">
    <source>
        <dbReference type="Proteomes" id="UP000410984"/>
    </source>
</evidence>
<evidence type="ECO:0000256" key="1">
    <source>
        <dbReference type="SAM" id="MobiDB-lite"/>
    </source>
</evidence>
<name>A0A509EBA3_9HYPH</name>
<dbReference type="AlphaFoldDB" id="A0A509EBA3"/>
<dbReference type="SUPFAM" id="SSF48452">
    <property type="entry name" value="TPR-like"/>
    <property type="match status" value="1"/>
</dbReference>
<reference evidence="2 3" key="1">
    <citation type="submission" date="2019-06" db="EMBL/GenBank/DDBJ databases">
        <authorList>
            <person name="Rodrigo-Torres L."/>
            <person name="Arahal R. D."/>
            <person name="Lucena T."/>
        </authorList>
    </citation>
    <scope>NUCLEOTIDE SEQUENCE [LARGE SCALE GENOMIC DNA]</scope>
    <source>
        <strain evidence="2 3">SB0023/3</strain>
    </source>
</reference>
<evidence type="ECO:0000313" key="2">
    <source>
        <dbReference type="EMBL" id="VUD71440.1"/>
    </source>
</evidence>
<proteinExistence type="predicted"/>
<dbReference type="Proteomes" id="UP000410984">
    <property type="component" value="Unassembled WGS sequence"/>
</dbReference>
<dbReference type="RefSeq" id="WP_142582869.1">
    <property type="nucleotide sequence ID" value="NZ_CABFPH010000022.1"/>
</dbReference>
<keyword evidence="3" id="KW-1185">Reference proteome</keyword>
<organism evidence="2 3">
    <name type="scientific">Methylobacterium symbioticum</name>
    <dbReference type="NCBI Taxonomy" id="2584084"/>
    <lineage>
        <taxon>Bacteria</taxon>
        <taxon>Pseudomonadati</taxon>
        <taxon>Pseudomonadota</taxon>
        <taxon>Alphaproteobacteria</taxon>
        <taxon>Hyphomicrobiales</taxon>
        <taxon>Methylobacteriaceae</taxon>
        <taxon>Methylobacterium</taxon>
    </lineage>
</organism>
<accession>A0A509EBA3</accession>
<sequence>MPRALKRHRPDRAWAGPALAGALLAVLTAAGETRAETAPQPGVVQLNERRAPVILDSAEPRNGDVEIVDESALRFYAAQKQTDRVQAEIARLRRRHPNWVVPSDLDTLKPSPPEEAAMWDLFTAGRFDDLRTAITSRQAADPSWRPSEELARKFNRGTFRNAAKAAAREGAWNEVLARVRAEPEAVRSLDIDIAWIVAEAYARTGDVAQAVAFYRSILTSHPETALRLATIQKAMSVLPMGQVEPLLALGQKAADGMSEFRPIQLDVTRARIAAILRGEAVGPVEPGDLAALGEAARKLRDPGQLSLLGWYAYHRRQFREALEWFKTALARGGDATVATGQVLALREMGQEREAEEVAFAWRGPSVTNTALYIDLVERQLAWGAGSSLEPARLDRFAKVVLTLGTGEGAQALGWYAYNACQFEAAADWFQRAVAWKPRESSVLGYALALSRLKRMHDYWEVVNRYDGLFPKVVDLAFTVPDPQARDTSPCAPVRAEAQPQAAAPAARASRVPKPGQQAQVQPTGLPVKRSEFPIAVAAENPLRFPEPPAGTKRTREYLEEVRSAQPLIARRVIGVGSMPYERYGYTLLPGWTGKDQASLPAGLPNPPAGTLAQTDLAVATGGLNVTQTRDGDRFSPFDTAANAGRGTARLTGQDR</sequence>
<dbReference type="Gene3D" id="1.25.40.10">
    <property type="entry name" value="Tetratricopeptide repeat domain"/>
    <property type="match status" value="1"/>
</dbReference>
<dbReference type="OrthoDB" id="7324591at2"/>
<feature type="region of interest" description="Disordered" evidence="1">
    <location>
        <begin position="626"/>
        <end position="655"/>
    </location>
</feature>
<feature type="compositionally biased region" description="Low complexity" evidence="1">
    <location>
        <begin position="491"/>
        <end position="512"/>
    </location>
</feature>
<feature type="region of interest" description="Disordered" evidence="1">
    <location>
        <begin position="486"/>
        <end position="523"/>
    </location>
</feature>
<protein>
    <submittedName>
        <fullName evidence="2">Uncharacterized protein</fullName>
    </submittedName>
</protein>
<dbReference type="InterPro" id="IPR011990">
    <property type="entry name" value="TPR-like_helical_dom_sf"/>
</dbReference>
<gene>
    <name evidence="2" type="ORF">MET9862_02022</name>
</gene>
<dbReference type="EMBL" id="CABFPH010000022">
    <property type="protein sequence ID" value="VUD71440.1"/>
    <property type="molecule type" value="Genomic_DNA"/>
</dbReference>